<dbReference type="Proteomes" id="UP001500657">
    <property type="component" value="Unassembled WGS sequence"/>
</dbReference>
<gene>
    <name evidence="2" type="ORF">GCM10009126_30780</name>
</gene>
<feature type="region of interest" description="Disordered" evidence="1">
    <location>
        <begin position="102"/>
        <end position="124"/>
    </location>
</feature>
<organism evidence="2 3">
    <name type="scientific">Rhodanobacter caeni</name>
    <dbReference type="NCBI Taxonomy" id="657654"/>
    <lineage>
        <taxon>Bacteria</taxon>
        <taxon>Pseudomonadati</taxon>
        <taxon>Pseudomonadota</taxon>
        <taxon>Gammaproteobacteria</taxon>
        <taxon>Lysobacterales</taxon>
        <taxon>Rhodanobacteraceae</taxon>
        <taxon>Rhodanobacter</taxon>
    </lineage>
</organism>
<dbReference type="EMBL" id="BAAAFO010000004">
    <property type="protein sequence ID" value="GAA0262953.1"/>
    <property type="molecule type" value="Genomic_DNA"/>
</dbReference>
<name>A0ABP3EHH4_9GAMM</name>
<feature type="compositionally biased region" description="Polar residues" evidence="1">
    <location>
        <begin position="105"/>
        <end position="115"/>
    </location>
</feature>
<evidence type="ECO:0000313" key="2">
    <source>
        <dbReference type="EMBL" id="GAA0262953.1"/>
    </source>
</evidence>
<sequence>MAPARLEAIERLPYIFQFPATSFLRMVCFIGERAASLLMPPAPGKLVVLPSLIPYHFAYKLIPRAPLDHTNFSVSYIRRREGMIRGRQKRSSRALSYRCRYGASKPSSHTMNSRTRPGRLRRLA</sequence>
<accession>A0ABP3EHH4</accession>
<reference evidence="3" key="1">
    <citation type="journal article" date="2019" name="Int. J. Syst. Evol. Microbiol.">
        <title>The Global Catalogue of Microorganisms (GCM) 10K type strain sequencing project: providing services to taxonomists for standard genome sequencing and annotation.</title>
        <authorList>
            <consortium name="The Broad Institute Genomics Platform"/>
            <consortium name="The Broad Institute Genome Sequencing Center for Infectious Disease"/>
            <person name="Wu L."/>
            <person name="Ma J."/>
        </authorList>
    </citation>
    <scope>NUCLEOTIDE SEQUENCE [LARGE SCALE GENOMIC DNA]</scope>
    <source>
        <strain evidence="3">JCM 16242</strain>
    </source>
</reference>
<keyword evidence="3" id="KW-1185">Reference proteome</keyword>
<evidence type="ECO:0000256" key="1">
    <source>
        <dbReference type="SAM" id="MobiDB-lite"/>
    </source>
</evidence>
<proteinExistence type="predicted"/>
<protein>
    <submittedName>
        <fullName evidence="2">Uncharacterized protein</fullName>
    </submittedName>
</protein>
<comment type="caution">
    <text evidence="2">The sequence shown here is derived from an EMBL/GenBank/DDBJ whole genome shotgun (WGS) entry which is preliminary data.</text>
</comment>
<evidence type="ECO:0000313" key="3">
    <source>
        <dbReference type="Proteomes" id="UP001500657"/>
    </source>
</evidence>